<dbReference type="AlphaFoldDB" id="A0A150LD25"/>
<proteinExistence type="predicted"/>
<evidence type="ECO:0000313" key="2">
    <source>
        <dbReference type="Proteomes" id="UP000075666"/>
    </source>
</evidence>
<comment type="caution">
    <text evidence="1">The sequence shown here is derived from an EMBL/GenBank/DDBJ whole genome shotgun (WGS) entry which is preliminary data.</text>
</comment>
<organism evidence="1 2">
    <name type="scientific">Heyndrickxia sporothermodurans</name>
    <dbReference type="NCBI Taxonomy" id="46224"/>
    <lineage>
        <taxon>Bacteria</taxon>
        <taxon>Bacillati</taxon>
        <taxon>Bacillota</taxon>
        <taxon>Bacilli</taxon>
        <taxon>Bacillales</taxon>
        <taxon>Bacillaceae</taxon>
        <taxon>Heyndrickxia</taxon>
    </lineage>
</organism>
<sequence length="38" mass="4411">MIYLLVGIQLLLMLLIVAELISTKKELQEIKTILQKKK</sequence>
<keyword evidence="2" id="KW-1185">Reference proteome</keyword>
<reference evidence="1 2" key="1">
    <citation type="submission" date="2016-01" db="EMBL/GenBank/DDBJ databases">
        <title>Genome Sequences of Twelve Sporeforming Bacillus Species Isolated from Foods.</title>
        <authorList>
            <person name="Berendsen E.M."/>
            <person name="Wells-Bennik M.H."/>
            <person name="Krawcyk A.O."/>
            <person name="De Jong A."/>
            <person name="Holsappel S."/>
            <person name="Eijlander R.T."/>
            <person name="Kuipers O.P."/>
        </authorList>
    </citation>
    <scope>NUCLEOTIDE SEQUENCE [LARGE SCALE GENOMIC DNA]</scope>
    <source>
        <strain evidence="1 2">B4102</strain>
    </source>
</reference>
<dbReference type="Proteomes" id="UP000075666">
    <property type="component" value="Unassembled WGS sequence"/>
</dbReference>
<dbReference type="PATRIC" id="fig|46224.3.peg.1207"/>
<dbReference type="EMBL" id="LQYN01000016">
    <property type="protein sequence ID" value="KYD10154.1"/>
    <property type="molecule type" value="Genomic_DNA"/>
</dbReference>
<dbReference type="STRING" id="46224.B4102_0338"/>
<accession>A0A150LD25</accession>
<evidence type="ECO:0000313" key="1">
    <source>
        <dbReference type="EMBL" id="KYD10154.1"/>
    </source>
</evidence>
<protein>
    <submittedName>
        <fullName evidence="1">Uncharacterized protein</fullName>
    </submittedName>
</protein>
<gene>
    <name evidence="1" type="ORF">B4102_0338</name>
</gene>
<name>A0A150LD25_9BACI</name>